<name>A0AA38HYZ5_9CUCU</name>
<dbReference type="AlphaFoldDB" id="A0AA38HYZ5"/>
<reference evidence="1" key="1">
    <citation type="journal article" date="2023" name="G3 (Bethesda)">
        <title>Whole genome assemblies of Zophobas morio and Tenebrio molitor.</title>
        <authorList>
            <person name="Kaur S."/>
            <person name="Stinson S.A."/>
            <person name="diCenzo G.C."/>
        </authorList>
    </citation>
    <scope>NUCLEOTIDE SEQUENCE</scope>
    <source>
        <strain evidence="1">QUZm001</strain>
    </source>
</reference>
<evidence type="ECO:0000313" key="2">
    <source>
        <dbReference type="EMBL" id="KAJ3646981.1"/>
    </source>
</evidence>
<organism evidence="1 3">
    <name type="scientific">Zophobas morio</name>
    <dbReference type="NCBI Taxonomy" id="2755281"/>
    <lineage>
        <taxon>Eukaryota</taxon>
        <taxon>Metazoa</taxon>
        <taxon>Ecdysozoa</taxon>
        <taxon>Arthropoda</taxon>
        <taxon>Hexapoda</taxon>
        <taxon>Insecta</taxon>
        <taxon>Pterygota</taxon>
        <taxon>Neoptera</taxon>
        <taxon>Endopterygota</taxon>
        <taxon>Coleoptera</taxon>
        <taxon>Polyphaga</taxon>
        <taxon>Cucujiformia</taxon>
        <taxon>Tenebrionidae</taxon>
        <taxon>Zophobas</taxon>
    </lineage>
</organism>
<dbReference type="EMBL" id="JALNTZ010000007">
    <property type="protein sequence ID" value="KAJ3646975.1"/>
    <property type="molecule type" value="Genomic_DNA"/>
</dbReference>
<sequence length="112" mass="12707">MRLRLPRARSHAEALLFEDVLRLCDESEAISLCTEQSLIGFHGALNKHVRAIVRSAGRPVSAFFATFFRGLVPAYACRSVIMCLASIKLSAVRIYYVEYEEWEAELELDLEV</sequence>
<evidence type="ECO:0000313" key="1">
    <source>
        <dbReference type="EMBL" id="KAJ3646975.1"/>
    </source>
</evidence>
<dbReference type="Proteomes" id="UP001168821">
    <property type="component" value="Unassembled WGS sequence"/>
</dbReference>
<gene>
    <name evidence="1" type="ORF">Zmor_024530</name>
    <name evidence="2" type="ORF">Zmor_024536</name>
</gene>
<evidence type="ECO:0000313" key="3">
    <source>
        <dbReference type="Proteomes" id="UP001168821"/>
    </source>
</evidence>
<keyword evidence="3" id="KW-1185">Reference proteome</keyword>
<proteinExistence type="predicted"/>
<comment type="caution">
    <text evidence="1">The sequence shown here is derived from an EMBL/GenBank/DDBJ whole genome shotgun (WGS) entry which is preliminary data.</text>
</comment>
<protein>
    <submittedName>
        <fullName evidence="1">Uncharacterized protein</fullName>
    </submittedName>
</protein>
<dbReference type="EMBL" id="JALNTZ010000007">
    <property type="protein sequence ID" value="KAJ3646981.1"/>
    <property type="molecule type" value="Genomic_DNA"/>
</dbReference>
<accession>A0AA38HYZ5</accession>